<evidence type="ECO:0000313" key="1">
    <source>
        <dbReference type="EMBL" id="MED6281080.1"/>
    </source>
</evidence>
<proteinExistence type="predicted"/>
<evidence type="ECO:0000313" key="2">
    <source>
        <dbReference type="Proteomes" id="UP001352852"/>
    </source>
</evidence>
<dbReference type="Proteomes" id="UP001352852">
    <property type="component" value="Unassembled WGS sequence"/>
</dbReference>
<keyword evidence="2" id="KW-1185">Reference proteome</keyword>
<comment type="caution">
    <text evidence="1">The sequence shown here is derived from an EMBL/GenBank/DDBJ whole genome shotgun (WGS) entry which is preliminary data.</text>
</comment>
<organism evidence="1 2">
    <name type="scientific">Characodon lateralis</name>
    <dbReference type="NCBI Taxonomy" id="208331"/>
    <lineage>
        <taxon>Eukaryota</taxon>
        <taxon>Metazoa</taxon>
        <taxon>Chordata</taxon>
        <taxon>Craniata</taxon>
        <taxon>Vertebrata</taxon>
        <taxon>Euteleostomi</taxon>
        <taxon>Actinopterygii</taxon>
        <taxon>Neopterygii</taxon>
        <taxon>Teleostei</taxon>
        <taxon>Neoteleostei</taxon>
        <taxon>Acanthomorphata</taxon>
        <taxon>Ovalentaria</taxon>
        <taxon>Atherinomorphae</taxon>
        <taxon>Cyprinodontiformes</taxon>
        <taxon>Goodeidae</taxon>
        <taxon>Characodon</taxon>
    </lineage>
</organism>
<sequence>MSLIDVLMLFCSRMYPTVSKIHQIKKSRLLFTHLNQYNVFETPSGIRQGSKSFAEFYQGKEQHEAERRRKAYSSCTRHDISLVRDINSQTVQTAAFISVDKV</sequence>
<reference evidence="1 2" key="1">
    <citation type="submission" date="2021-06" db="EMBL/GenBank/DDBJ databases">
        <authorList>
            <person name="Palmer J.M."/>
        </authorList>
    </citation>
    <scope>NUCLEOTIDE SEQUENCE [LARGE SCALE GENOMIC DNA]</scope>
    <source>
        <strain evidence="1 2">CL_MEX2019</strain>
        <tissue evidence="1">Muscle</tissue>
    </source>
</reference>
<name>A0ABU7E2X3_9TELE</name>
<gene>
    <name evidence="1" type="ORF">CHARACLAT_017590</name>
</gene>
<accession>A0ABU7E2X3</accession>
<dbReference type="EMBL" id="JAHUTJ010042475">
    <property type="protein sequence ID" value="MED6281080.1"/>
    <property type="molecule type" value="Genomic_DNA"/>
</dbReference>
<protein>
    <submittedName>
        <fullName evidence="1">Uncharacterized protein</fullName>
    </submittedName>
</protein>